<feature type="transmembrane region" description="Helical" evidence="1">
    <location>
        <begin position="224"/>
        <end position="240"/>
    </location>
</feature>
<feature type="transmembrane region" description="Helical" evidence="1">
    <location>
        <begin position="291"/>
        <end position="313"/>
    </location>
</feature>
<evidence type="ECO:0000256" key="1">
    <source>
        <dbReference type="SAM" id="Phobius"/>
    </source>
</evidence>
<keyword evidence="1" id="KW-0812">Transmembrane</keyword>
<keyword evidence="1" id="KW-1133">Transmembrane helix</keyword>
<dbReference type="Proteomes" id="UP000461768">
    <property type="component" value="Unassembled WGS sequence"/>
</dbReference>
<evidence type="ECO:0000313" key="3">
    <source>
        <dbReference type="Proteomes" id="UP000461768"/>
    </source>
</evidence>
<proteinExistence type="predicted"/>
<keyword evidence="1" id="KW-0472">Membrane</keyword>
<comment type="caution">
    <text evidence="2">The sequence shown here is derived from an EMBL/GenBank/DDBJ whole genome shotgun (WGS) entry which is preliminary data.</text>
</comment>
<dbReference type="EMBL" id="WAGX01000004">
    <property type="protein sequence ID" value="KAB1439448.1"/>
    <property type="molecule type" value="Genomic_DNA"/>
</dbReference>
<reference evidence="2 3" key="2">
    <citation type="submission" date="2020-02" db="EMBL/GenBank/DDBJ databases">
        <title>Candidatus Galacturonibacter soehngenii shows hetero-acetogenic catabolism of galacturonic acid but lacks a canonical carbon monoxide dehydrogenase/acetyl-CoA synthase complex.</title>
        <authorList>
            <person name="Diender M."/>
            <person name="Stouten G.R."/>
            <person name="Petersen J.F."/>
            <person name="Nielsen P.H."/>
            <person name="Dueholm M.S."/>
            <person name="Pronk J.T."/>
            <person name="Van Loosdrecht M.C.M."/>
        </authorList>
    </citation>
    <scope>NUCLEOTIDE SEQUENCE [LARGE SCALE GENOMIC DNA]</scope>
    <source>
        <strain evidence="2">GalUA</strain>
    </source>
</reference>
<feature type="transmembrane region" description="Helical" evidence="1">
    <location>
        <begin position="196"/>
        <end position="218"/>
    </location>
</feature>
<accession>A0A7V7QLX9</accession>
<feature type="transmembrane region" description="Helical" evidence="1">
    <location>
        <begin position="479"/>
        <end position="501"/>
    </location>
</feature>
<keyword evidence="3" id="KW-1185">Reference proteome</keyword>
<feature type="transmembrane region" description="Helical" evidence="1">
    <location>
        <begin position="507"/>
        <end position="526"/>
    </location>
</feature>
<protein>
    <recommendedName>
        <fullName evidence="4">Transmembrane protein</fullName>
    </recommendedName>
</protein>
<dbReference type="AlphaFoldDB" id="A0A7V7QLX9"/>
<feature type="transmembrane region" description="Helical" evidence="1">
    <location>
        <begin position="67"/>
        <end position="86"/>
    </location>
</feature>
<gene>
    <name evidence="2" type="ORF">F7O84_03365</name>
</gene>
<name>A0A7V7QLX9_9FIRM</name>
<evidence type="ECO:0008006" key="4">
    <source>
        <dbReference type="Google" id="ProtNLM"/>
    </source>
</evidence>
<dbReference type="RefSeq" id="WP_151141953.1">
    <property type="nucleotide sequence ID" value="NZ_WAGX01000004.1"/>
</dbReference>
<feature type="transmembrane region" description="Helical" evidence="1">
    <location>
        <begin position="165"/>
        <end position="184"/>
    </location>
</feature>
<dbReference type="OrthoDB" id="129479at2"/>
<reference evidence="2 3" key="1">
    <citation type="submission" date="2019-09" db="EMBL/GenBank/DDBJ databases">
        <authorList>
            <person name="Valk L.C."/>
        </authorList>
    </citation>
    <scope>NUCLEOTIDE SEQUENCE [LARGE SCALE GENOMIC DNA]</scope>
    <source>
        <strain evidence="2">GalUA</strain>
    </source>
</reference>
<evidence type="ECO:0000313" key="2">
    <source>
        <dbReference type="EMBL" id="KAB1439448.1"/>
    </source>
</evidence>
<organism evidence="2 3">
    <name type="scientific">Candidatus Galacturonatibacter soehngenii</name>
    <dbReference type="NCBI Taxonomy" id="2307010"/>
    <lineage>
        <taxon>Bacteria</taxon>
        <taxon>Bacillati</taxon>
        <taxon>Bacillota</taxon>
        <taxon>Clostridia</taxon>
        <taxon>Lachnospirales</taxon>
        <taxon>Lachnospiraceae</taxon>
        <taxon>Candidatus Galacturonatibacter</taxon>
    </lineage>
</organism>
<sequence length="536" mass="61248">MAQNNGESKLKEQVFNPNTMISPLQSSEIKRAKIRNHMDQVVRFIKRVKHIKSHINQKMEGKYSPSLIALFATALASLLMLLMLFLPNYLGVADDGSISRVMNSAGIYYTQSEISEIYNNYFVKIYSNVLSGYQTRDSLLNSQVLFVKAAVYLDNLITKDKFFDIRFLALLYGIFYIPAFYLLIKQACMRVQEFSEGFVIGFVGVLIFADVGYITYFNSFYPEALWFISFMYCIFAALSFQNQRSSYKDFGALVVIVVSGIILTTSRSQTTIIALLLAVFCLKLLFIRNNWIWGVICIASSIFLCIVSVINMLDMESDFDNTSKFHAMTRGVLYESQNPSETLLEFDIDPSYELLADASSHDYLPVVKATDPVLSEFIEKYTQLDIAVYYVRHPGALLGMLDVAIKSCFDIRREYCGNYEKSVGLPERAKSFFWGAWSNFKSNTLPKTIGYFVFLIGVCVLQFRKGYSLRFYEERRNTVFMDTVMLIVLICISQAIIIVVNSGDSQMIQHGFLIGFGIDIITYIIFTEIVHRIKIF</sequence>